<dbReference type="Proteomes" id="UP000031668">
    <property type="component" value="Unassembled WGS sequence"/>
</dbReference>
<reference evidence="1 2" key="1">
    <citation type="journal article" date="2014" name="Genome Biol. Evol.">
        <title>The genome of the myxosporean Thelohanellus kitauei shows adaptations to nutrient acquisition within its fish host.</title>
        <authorList>
            <person name="Yang Y."/>
            <person name="Xiong J."/>
            <person name="Zhou Z."/>
            <person name="Huo F."/>
            <person name="Miao W."/>
            <person name="Ran C."/>
            <person name="Liu Y."/>
            <person name="Zhang J."/>
            <person name="Feng J."/>
            <person name="Wang M."/>
            <person name="Wang M."/>
            <person name="Wang L."/>
            <person name="Yao B."/>
        </authorList>
    </citation>
    <scope>NUCLEOTIDE SEQUENCE [LARGE SCALE GENOMIC DNA]</scope>
    <source>
        <strain evidence="1">Wuqing</strain>
    </source>
</reference>
<evidence type="ECO:0000313" key="1">
    <source>
        <dbReference type="EMBL" id="KII66228.1"/>
    </source>
</evidence>
<comment type="caution">
    <text evidence="1">The sequence shown here is derived from an EMBL/GenBank/DDBJ whole genome shotgun (WGS) entry which is preliminary data.</text>
</comment>
<evidence type="ECO:0000313" key="2">
    <source>
        <dbReference type="Proteomes" id="UP000031668"/>
    </source>
</evidence>
<sequence>MYGKLSQPVSSTGSQVNATLVLSAKTLIKALFMDACYGGIVYCCSRGIANAIPSCSPVLDATRSAEITNWRNLGTHCIFRKKLMQEEQKYSILDRELLALPLEIRHFRFYIEGSKNNSFVESLSQISINIQYQQYREVDYLTFADVLEKEESTMTQNAGYQFEVALWCDVSNGWARPIDPLAWMLQIFDSFHRLSDPGMWDTKRWIASKFSSPRFKKELSEWAHSC</sequence>
<proteinExistence type="predicted"/>
<dbReference type="EMBL" id="JWZT01003593">
    <property type="protein sequence ID" value="KII66228.1"/>
    <property type="molecule type" value="Genomic_DNA"/>
</dbReference>
<protein>
    <recommendedName>
        <fullName evidence="3">Reverse transcriptase RNase H-like domain-containing protein</fullName>
    </recommendedName>
</protein>
<evidence type="ECO:0008006" key="3">
    <source>
        <dbReference type="Google" id="ProtNLM"/>
    </source>
</evidence>
<keyword evidence="2" id="KW-1185">Reference proteome</keyword>
<gene>
    <name evidence="1" type="ORF">RF11_14750</name>
</gene>
<organism evidence="1 2">
    <name type="scientific">Thelohanellus kitauei</name>
    <name type="common">Myxosporean</name>
    <dbReference type="NCBI Taxonomy" id="669202"/>
    <lineage>
        <taxon>Eukaryota</taxon>
        <taxon>Metazoa</taxon>
        <taxon>Cnidaria</taxon>
        <taxon>Myxozoa</taxon>
        <taxon>Myxosporea</taxon>
        <taxon>Bivalvulida</taxon>
        <taxon>Platysporina</taxon>
        <taxon>Myxobolidae</taxon>
        <taxon>Thelohanellus</taxon>
    </lineage>
</organism>
<dbReference type="AlphaFoldDB" id="A0A0C2JAR9"/>
<accession>A0A0C2JAR9</accession>
<name>A0A0C2JAR9_THEKT</name>